<dbReference type="EMBL" id="JANPWB010000005">
    <property type="protein sequence ID" value="KAJ1185499.1"/>
    <property type="molecule type" value="Genomic_DNA"/>
</dbReference>
<dbReference type="Proteomes" id="UP001066276">
    <property type="component" value="Chromosome 3_1"/>
</dbReference>
<organism evidence="1 2">
    <name type="scientific">Pleurodeles waltl</name>
    <name type="common">Iberian ribbed newt</name>
    <dbReference type="NCBI Taxonomy" id="8319"/>
    <lineage>
        <taxon>Eukaryota</taxon>
        <taxon>Metazoa</taxon>
        <taxon>Chordata</taxon>
        <taxon>Craniata</taxon>
        <taxon>Vertebrata</taxon>
        <taxon>Euteleostomi</taxon>
        <taxon>Amphibia</taxon>
        <taxon>Batrachia</taxon>
        <taxon>Caudata</taxon>
        <taxon>Salamandroidea</taxon>
        <taxon>Salamandridae</taxon>
        <taxon>Pleurodelinae</taxon>
        <taxon>Pleurodeles</taxon>
    </lineage>
</organism>
<gene>
    <name evidence="1" type="ORF">NDU88_002291</name>
</gene>
<evidence type="ECO:0000313" key="1">
    <source>
        <dbReference type="EMBL" id="KAJ1185499.1"/>
    </source>
</evidence>
<reference evidence="1" key="1">
    <citation type="journal article" date="2022" name="bioRxiv">
        <title>Sequencing and chromosome-scale assembly of the giantPleurodeles waltlgenome.</title>
        <authorList>
            <person name="Brown T."/>
            <person name="Elewa A."/>
            <person name="Iarovenko S."/>
            <person name="Subramanian E."/>
            <person name="Araus A.J."/>
            <person name="Petzold A."/>
            <person name="Susuki M."/>
            <person name="Suzuki K.-i.T."/>
            <person name="Hayashi T."/>
            <person name="Toyoda A."/>
            <person name="Oliveira C."/>
            <person name="Osipova E."/>
            <person name="Leigh N.D."/>
            <person name="Simon A."/>
            <person name="Yun M.H."/>
        </authorList>
    </citation>
    <scope>NUCLEOTIDE SEQUENCE</scope>
    <source>
        <strain evidence="1">20211129_DDA</strain>
        <tissue evidence="1">Liver</tissue>
    </source>
</reference>
<comment type="caution">
    <text evidence="1">The sequence shown here is derived from an EMBL/GenBank/DDBJ whole genome shotgun (WGS) entry which is preliminary data.</text>
</comment>
<keyword evidence="2" id="KW-1185">Reference proteome</keyword>
<protein>
    <submittedName>
        <fullName evidence="1">Uncharacterized protein</fullName>
    </submittedName>
</protein>
<evidence type="ECO:0000313" key="2">
    <source>
        <dbReference type="Proteomes" id="UP001066276"/>
    </source>
</evidence>
<accession>A0AAV7UBX9</accession>
<dbReference type="AlphaFoldDB" id="A0AAV7UBX9"/>
<proteinExistence type="predicted"/>
<sequence length="68" mass="7494">MGGCHRFDAQGKQQGAKGQPCLVLHHRCKGDEKLLFNSKLVSMLASQFFEVGHLADAVPPYDRPKSDP</sequence>
<name>A0AAV7UBX9_PLEWA</name>